<keyword evidence="2" id="KW-1185">Reference proteome</keyword>
<sequence>MLLMTTLKNKVSPFYARIIKRSFSTSLVMAALATLSACDAPNVDVAAQDEKAAKTAASTVSESLVDEQSEMFAYLDESDLIDAYYEVK</sequence>
<evidence type="ECO:0000313" key="2">
    <source>
        <dbReference type="Proteomes" id="UP000095392"/>
    </source>
</evidence>
<accession>A0AB36G1K8</accession>
<gene>
    <name evidence="1" type="ORF">BFV95_0400</name>
</gene>
<evidence type="ECO:0000313" key="1">
    <source>
        <dbReference type="EMBL" id="OES33891.1"/>
    </source>
</evidence>
<evidence type="ECO:0008006" key="3">
    <source>
        <dbReference type="Google" id="ProtNLM"/>
    </source>
</evidence>
<organism evidence="1 2">
    <name type="scientific">Alteromonas macleodii</name>
    <name type="common">Pseudoalteromonas macleodii</name>
    <dbReference type="NCBI Taxonomy" id="28108"/>
    <lineage>
        <taxon>Bacteria</taxon>
        <taxon>Pseudomonadati</taxon>
        <taxon>Pseudomonadota</taxon>
        <taxon>Gammaproteobacteria</taxon>
        <taxon>Alteromonadales</taxon>
        <taxon>Alteromonadaceae</taxon>
        <taxon>Alteromonas/Salinimonas group</taxon>
        <taxon>Alteromonas</taxon>
    </lineage>
</organism>
<dbReference type="Proteomes" id="UP000095392">
    <property type="component" value="Unassembled WGS sequence"/>
</dbReference>
<proteinExistence type="predicted"/>
<dbReference type="EMBL" id="MIPY01000008">
    <property type="protein sequence ID" value="OES33891.1"/>
    <property type="molecule type" value="Genomic_DNA"/>
</dbReference>
<dbReference type="AlphaFoldDB" id="A0AB36G1K8"/>
<protein>
    <recommendedName>
        <fullName evidence="3">Lipoprotein</fullName>
    </recommendedName>
</protein>
<name>A0AB36G1K8_ALTMA</name>
<reference evidence="1 2" key="1">
    <citation type="submission" date="2016-09" db="EMBL/GenBank/DDBJ databases">
        <title>Draft Genome Sequence of four Alteromonas macleodii strains isolated from copper coupons and grown long-term at elevated copper levels.</title>
        <authorList>
            <person name="Cusick K."/>
            <person name="Dale J."/>
            <person name="Little B."/>
            <person name="Biffinger J."/>
        </authorList>
    </citation>
    <scope>NUCLEOTIDE SEQUENCE [LARGE SCALE GENOMIC DNA]</scope>
    <source>
        <strain evidence="1 2">KCP01</strain>
    </source>
</reference>
<comment type="caution">
    <text evidence="1">The sequence shown here is derived from an EMBL/GenBank/DDBJ whole genome shotgun (WGS) entry which is preliminary data.</text>
</comment>